<dbReference type="Pfam" id="PF00072">
    <property type="entry name" value="Response_reg"/>
    <property type="match status" value="1"/>
</dbReference>
<feature type="domain" description="OmpR/PhoB-type" evidence="9">
    <location>
        <begin position="135"/>
        <end position="233"/>
    </location>
</feature>
<dbReference type="GO" id="GO:0000976">
    <property type="term" value="F:transcription cis-regulatory region binding"/>
    <property type="evidence" value="ECO:0007669"/>
    <property type="project" value="TreeGrafter"/>
</dbReference>
<accession>A0A364Y324</accession>
<keyword evidence="2" id="KW-0902">Two-component regulatory system</keyword>
<dbReference type="Gene3D" id="3.40.50.2300">
    <property type="match status" value="1"/>
</dbReference>
<keyword evidence="4 7" id="KW-0238">DNA-binding</keyword>
<evidence type="ECO:0000256" key="2">
    <source>
        <dbReference type="ARBA" id="ARBA00023012"/>
    </source>
</evidence>
<evidence type="ECO:0000313" key="10">
    <source>
        <dbReference type="EMBL" id="RAW01196.1"/>
    </source>
</evidence>
<keyword evidence="1 6" id="KW-0597">Phosphoprotein</keyword>
<evidence type="ECO:0000256" key="7">
    <source>
        <dbReference type="PROSITE-ProRule" id="PRU01091"/>
    </source>
</evidence>
<dbReference type="SMART" id="SM00448">
    <property type="entry name" value="REC"/>
    <property type="match status" value="1"/>
</dbReference>
<dbReference type="Gene3D" id="1.10.10.10">
    <property type="entry name" value="Winged helix-like DNA-binding domain superfamily/Winged helix DNA-binding domain"/>
    <property type="match status" value="1"/>
</dbReference>
<dbReference type="PROSITE" id="PS51755">
    <property type="entry name" value="OMPR_PHOB"/>
    <property type="match status" value="1"/>
</dbReference>
<dbReference type="RefSeq" id="WP_112746682.1">
    <property type="nucleotide sequence ID" value="NZ_QMFY01000004.1"/>
</dbReference>
<dbReference type="InterPro" id="IPR039420">
    <property type="entry name" value="WalR-like"/>
</dbReference>
<dbReference type="FunFam" id="1.10.10.10:FF:000005">
    <property type="entry name" value="Two-component system response regulator"/>
    <property type="match status" value="1"/>
</dbReference>
<dbReference type="SUPFAM" id="SSF46894">
    <property type="entry name" value="C-terminal effector domain of the bipartite response regulators"/>
    <property type="match status" value="1"/>
</dbReference>
<evidence type="ECO:0000256" key="6">
    <source>
        <dbReference type="PROSITE-ProRule" id="PRU00169"/>
    </source>
</evidence>
<keyword evidence="3" id="KW-0805">Transcription regulation</keyword>
<keyword evidence="5" id="KW-0804">Transcription</keyword>
<protein>
    <submittedName>
        <fullName evidence="10">DNA-binding response regulator</fullName>
    </submittedName>
</protein>
<proteinExistence type="predicted"/>
<dbReference type="FunFam" id="3.40.50.2300:FF:000001">
    <property type="entry name" value="DNA-binding response regulator PhoB"/>
    <property type="match status" value="1"/>
</dbReference>
<evidence type="ECO:0000259" key="8">
    <source>
        <dbReference type="PROSITE" id="PS50110"/>
    </source>
</evidence>
<dbReference type="CDD" id="cd00383">
    <property type="entry name" value="trans_reg_C"/>
    <property type="match status" value="1"/>
</dbReference>
<dbReference type="Pfam" id="PF00486">
    <property type="entry name" value="Trans_reg_C"/>
    <property type="match status" value="1"/>
</dbReference>
<dbReference type="InterPro" id="IPR001867">
    <property type="entry name" value="OmpR/PhoB-type_DNA-bd"/>
</dbReference>
<feature type="domain" description="Response regulatory" evidence="8">
    <location>
        <begin position="2"/>
        <end position="116"/>
    </location>
</feature>
<dbReference type="GO" id="GO:0006355">
    <property type="term" value="P:regulation of DNA-templated transcription"/>
    <property type="evidence" value="ECO:0007669"/>
    <property type="project" value="InterPro"/>
</dbReference>
<dbReference type="AlphaFoldDB" id="A0A364Y324"/>
<dbReference type="OrthoDB" id="5343479at2"/>
<evidence type="ECO:0000256" key="3">
    <source>
        <dbReference type="ARBA" id="ARBA00023015"/>
    </source>
</evidence>
<dbReference type="EMBL" id="QMFY01000004">
    <property type="protein sequence ID" value="RAW01196.1"/>
    <property type="molecule type" value="Genomic_DNA"/>
</dbReference>
<dbReference type="SUPFAM" id="SSF52172">
    <property type="entry name" value="CheY-like"/>
    <property type="match status" value="1"/>
</dbReference>
<dbReference type="PANTHER" id="PTHR48111:SF22">
    <property type="entry name" value="REGULATOR OF RPOS"/>
    <property type="match status" value="1"/>
</dbReference>
<feature type="modified residue" description="4-aspartylphosphate" evidence="6">
    <location>
        <position position="51"/>
    </location>
</feature>
<name>A0A364Y324_9BACT</name>
<organism evidence="10 11">
    <name type="scientific">Pseudochryseolinea flava</name>
    <dbReference type="NCBI Taxonomy" id="2059302"/>
    <lineage>
        <taxon>Bacteria</taxon>
        <taxon>Pseudomonadati</taxon>
        <taxon>Bacteroidota</taxon>
        <taxon>Cytophagia</taxon>
        <taxon>Cytophagales</taxon>
        <taxon>Fulvivirgaceae</taxon>
        <taxon>Pseudochryseolinea</taxon>
    </lineage>
</organism>
<evidence type="ECO:0000313" key="11">
    <source>
        <dbReference type="Proteomes" id="UP000251889"/>
    </source>
</evidence>
<dbReference type="GO" id="GO:0032993">
    <property type="term" value="C:protein-DNA complex"/>
    <property type="evidence" value="ECO:0007669"/>
    <property type="project" value="TreeGrafter"/>
</dbReference>
<dbReference type="PANTHER" id="PTHR48111">
    <property type="entry name" value="REGULATOR OF RPOS"/>
    <property type="match status" value="1"/>
</dbReference>
<dbReference type="CDD" id="cd19935">
    <property type="entry name" value="REC_OmpR_CusR-like"/>
    <property type="match status" value="1"/>
</dbReference>
<gene>
    <name evidence="10" type="ORF">DQQ10_09785</name>
</gene>
<sequence>MRILIVEDEVKVAEVLKRGLDEAGYESEVAYDGQIGLRLAQSGQFDLILLDVNLPLMNGLELCKTLREKDEVTPVLMLTALGMSDDIVAGLESGADDYLPKPFKWNEIYARIKALTRRRKISFANQPVAAGAEQHDVFTFGDLVIDFDAREVKRAGKLIQLTAKEYSLLEYLARNAGKVKSRQEIAESVWGLTFETGTNFIDVYINYLRNKIDKPFATKLIQTSTGFGYVLKLPEA</sequence>
<dbReference type="Proteomes" id="UP000251889">
    <property type="component" value="Unassembled WGS sequence"/>
</dbReference>
<dbReference type="InterPro" id="IPR016032">
    <property type="entry name" value="Sig_transdc_resp-reg_C-effctor"/>
</dbReference>
<dbReference type="PROSITE" id="PS50110">
    <property type="entry name" value="RESPONSE_REGULATORY"/>
    <property type="match status" value="1"/>
</dbReference>
<dbReference type="InterPro" id="IPR036388">
    <property type="entry name" value="WH-like_DNA-bd_sf"/>
</dbReference>
<dbReference type="GO" id="GO:0000156">
    <property type="term" value="F:phosphorelay response regulator activity"/>
    <property type="evidence" value="ECO:0007669"/>
    <property type="project" value="TreeGrafter"/>
</dbReference>
<evidence type="ECO:0000256" key="4">
    <source>
        <dbReference type="ARBA" id="ARBA00023125"/>
    </source>
</evidence>
<reference evidence="10 11" key="1">
    <citation type="submission" date="2018-06" db="EMBL/GenBank/DDBJ databases">
        <title>Chryseolinea flavus sp. nov., a member of the phylum Bacteroidetes isolated from soil.</title>
        <authorList>
            <person name="Li Y."/>
            <person name="Wang J."/>
        </authorList>
    </citation>
    <scope>NUCLEOTIDE SEQUENCE [LARGE SCALE GENOMIC DNA]</scope>
    <source>
        <strain evidence="10 11">SDU1-6</strain>
    </source>
</reference>
<dbReference type="InterPro" id="IPR001789">
    <property type="entry name" value="Sig_transdc_resp-reg_receiver"/>
</dbReference>
<evidence type="ECO:0000259" key="9">
    <source>
        <dbReference type="PROSITE" id="PS51755"/>
    </source>
</evidence>
<evidence type="ECO:0000256" key="1">
    <source>
        <dbReference type="ARBA" id="ARBA00022553"/>
    </source>
</evidence>
<keyword evidence="11" id="KW-1185">Reference proteome</keyword>
<dbReference type="GO" id="GO:0005829">
    <property type="term" value="C:cytosol"/>
    <property type="evidence" value="ECO:0007669"/>
    <property type="project" value="TreeGrafter"/>
</dbReference>
<feature type="DNA-binding region" description="OmpR/PhoB-type" evidence="7">
    <location>
        <begin position="135"/>
        <end position="233"/>
    </location>
</feature>
<dbReference type="SMART" id="SM00862">
    <property type="entry name" value="Trans_reg_C"/>
    <property type="match status" value="1"/>
</dbReference>
<comment type="caution">
    <text evidence="10">The sequence shown here is derived from an EMBL/GenBank/DDBJ whole genome shotgun (WGS) entry which is preliminary data.</text>
</comment>
<evidence type="ECO:0000256" key="5">
    <source>
        <dbReference type="ARBA" id="ARBA00023163"/>
    </source>
</evidence>
<dbReference type="InterPro" id="IPR011006">
    <property type="entry name" value="CheY-like_superfamily"/>
</dbReference>